<dbReference type="RefSeq" id="WP_309488184.1">
    <property type="nucleotide sequence ID" value="NZ_JAENIG010000001.1"/>
</dbReference>
<evidence type="ECO:0000313" key="2">
    <source>
        <dbReference type="Proteomes" id="UP000634206"/>
    </source>
</evidence>
<dbReference type="Proteomes" id="UP000634206">
    <property type="component" value="Unassembled WGS sequence"/>
</dbReference>
<organism evidence="1 2">
    <name type="scientific">Oceaniferula flava</name>
    <dbReference type="NCBI Taxonomy" id="2800421"/>
    <lineage>
        <taxon>Bacteria</taxon>
        <taxon>Pseudomonadati</taxon>
        <taxon>Verrucomicrobiota</taxon>
        <taxon>Verrucomicrobiia</taxon>
        <taxon>Verrucomicrobiales</taxon>
        <taxon>Verrucomicrobiaceae</taxon>
        <taxon>Oceaniferula</taxon>
    </lineage>
</organism>
<gene>
    <name evidence="1" type="ORF">JIN83_01325</name>
</gene>
<accession>A0AAE2V8H4</accession>
<dbReference type="AlphaFoldDB" id="A0AAE2V8H4"/>
<reference evidence="1" key="1">
    <citation type="submission" date="2021-01" db="EMBL/GenBank/DDBJ databases">
        <title>Modified the classification status of verrucomicrobia.</title>
        <authorList>
            <person name="Feng X."/>
        </authorList>
    </citation>
    <scope>NUCLEOTIDE SEQUENCE</scope>
    <source>
        <strain evidence="1">5K15</strain>
    </source>
</reference>
<keyword evidence="2" id="KW-1185">Reference proteome</keyword>
<protein>
    <submittedName>
        <fullName evidence="1">Uncharacterized protein</fullName>
    </submittedName>
</protein>
<proteinExistence type="predicted"/>
<name>A0AAE2V8H4_9BACT</name>
<evidence type="ECO:0000313" key="1">
    <source>
        <dbReference type="EMBL" id="MBK1853588.1"/>
    </source>
</evidence>
<sequence length="257" mass="30226">MTLLINYANAEFRKSQQLNSQTGRDVGKFDEVISYSPQDIDTEFRERNKHILKQVKGNGYWLWKPYFIHRALQQLRDGDILFYSDSGAYFSADVAPLTDLLDRSGRDLVVFELQQIEKHWTKRDAFILMDCDTPEFTDSKQRLATFSIWRKSKFTMDLIEEYLELAQDERLITDLENQCGQPNDPEFKNHRHDQSIFSLLSKKHGIEAHRDPSQWGDDVRDLYPNSPYPSVIHSTRASHPSLFRKLVNKVKKRLNKK</sequence>
<dbReference type="EMBL" id="JAENIG010000001">
    <property type="protein sequence ID" value="MBK1853588.1"/>
    <property type="molecule type" value="Genomic_DNA"/>
</dbReference>
<comment type="caution">
    <text evidence="1">The sequence shown here is derived from an EMBL/GenBank/DDBJ whole genome shotgun (WGS) entry which is preliminary data.</text>
</comment>